<proteinExistence type="predicted"/>
<evidence type="ECO:0000313" key="7">
    <source>
        <dbReference type="Proteomes" id="UP000292052"/>
    </source>
</evidence>
<name>A0A482VDN2_ASBVE</name>
<evidence type="ECO:0000256" key="4">
    <source>
        <dbReference type="ARBA" id="ARBA00023136"/>
    </source>
</evidence>
<evidence type="ECO:0000259" key="5">
    <source>
        <dbReference type="PROSITE" id="PS51469"/>
    </source>
</evidence>
<evidence type="ECO:0000256" key="3">
    <source>
        <dbReference type="ARBA" id="ARBA00022989"/>
    </source>
</evidence>
<dbReference type="OrthoDB" id="342281at2759"/>
<protein>
    <submittedName>
        <fullName evidence="6">SUN domain-containing protein 3-like</fullName>
    </submittedName>
</protein>
<keyword evidence="4" id="KW-0472">Membrane</keyword>
<gene>
    <name evidence="6" type="ORF">BDFB_009033</name>
</gene>
<dbReference type="Gene3D" id="2.60.120.260">
    <property type="entry name" value="Galactose-binding domain-like"/>
    <property type="match status" value="1"/>
</dbReference>
<evidence type="ECO:0000256" key="2">
    <source>
        <dbReference type="ARBA" id="ARBA00022692"/>
    </source>
</evidence>
<keyword evidence="3" id="KW-1133">Transmembrane helix</keyword>
<accession>A0A482VDN2</accession>
<comment type="subcellular location">
    <subcellularLocation>
        <location evidence="1">Membrane</location>
    </subcellularLocation>
</comment>
<dbReference type="PROSITE" id="PS51469">
    <property type="entry name" value="SUN"/>
    <property type="match status" value="1"/>
</dbReference>
<feature type="non-terminal residue" evidence="6">
    <location>
        <position position="230"/>
    </location>
</feature>
<feature type="non-terminal residue" evidence="6">
    <location>
        <position position="1"/>
    </location>
</feature>
<dbReference type="PANTHER" id="PTHR12911:SF8">
    <property type="entry name" value="KLAROID PROTEIN-RELATED"/>
    <property type="match status" value="1"/>
</dbReference>
<comment type="caution">
    <text evidence="6">The sequence shown here is derived from an EMBL/GenBank/DDBJ whole genome shotgun (WGS) entry which is preliminary data.</text>
</comment>
<keyword evidence="7" id="KW-1185">Reference proteome</keyword>
<evidence type="ECO:0000256" key="1">
    <source>
        <dbReference type="ARBA" id="ARBA00004370"/>
    </source>
</evidence>
<dbReference type="GO" id="GO:0034993">
    <property type="term" value="C:meiotic nuclear membrane microtubule tethering complex"/>
    <property type="evidence" value="ECO:0007669"/>
    <property type="project" value="TreeGrafter"/>
</dbReference>
<dbReference type="STRING" id="1661398.A0A482VDN2"/>
<dbReference type="InterPro" id="IPR045119">
    <property type="entry name" value="SUN1-5"/>
</dbReference>
<dbReference type="AlphaFoldDB" id="A0A482VDN2"/>
<dbReference type="Proteomes" id="UP000292052">
    <property type="component" value="Unassembled WGS sequence"/>
</dbReference>
<dbReference type="PANTHER" id="PTHR12911">
    <property type="entry name" value="SAD1/UNC-84-LIKE PROTEIN-RELATED"/>
    <property type="match status" value="1"/>
</dbReference>
<keyword evidence="2" id="KW-0812">Transmembrane</keyword>
<evidence type="ECO:0000313" key="6">
    <source>
        <dbReference type="EMBL" id="RZB54436.1"/>
    </source>
</evidence>
<dbReference type="GO" id="GO:0043495">
    <property type="term" value="F:protein-membrane adaptor activity"/>
    <property type="evidence" value="ECO:0007669"/>
    <property type="project" value="TreeGrafter"/>
</dbReference>
<dbReference type="Pfam" id="PF07738">
    <property type="entry name" value="Sad1_UNC"/>
    <property type="match status" value="1"/>
</dbReference>
<dbReference type="InterPro" id="IPR012919">
    <property type="entry name" value="SUN_dom"/>
</dbReference>
<organism evidence="6 7">
    <name type="scientific">Asbolus verrucosus</name>
    <name type="common">Desert ironclad beetle</name>
    <dbReference type="NCBI Taxonomy" id="1661398"/>
    <lineage>
        <taxon>Eukaryota</taxon>
        <taxon>Metazoa</taxon>
        <taxon>Ecdysozoa</taxon>
        <taxon>Arthropoda</taxon>
        <taxon>Hexapoda</taxon>
        <taxon>Insecta</taxon>
        <taxon>Pterygota</taxon>
        <taxon>Neoptera</taxon>
        <taxon>Endopterygota</taxon>
        <taxon>Coleoptera</taxon>
        <taxon>Polyphaga</taxon>
        <taxon>Cucujiformia</taxon>
        <taxon>Tenebrionidae</taxon>
        <taxon>Pimeliinae</taxon>
        <taxon>Asbolus</taxon>
    </lineage>
</organism>
<sequence length="230" mass="25268">AATVAARRVDITTILDIQDELVNIKGGNKKEDPYEKLFKDLSKNQKPSFDTPTIQLPDKKCVDAIKLLLQDPVGRADFALESSGGRIISVDAGSYTARSKLLGFTLCEGSHTASAMIRATSSPGECWAFKGQTGSAIIQLIGHVLIDSVTLEHISAKLSPTGTIDSAPKNFKIWGLAQPNRKNRAILGEFTYENDGTTLQTFKVNNTNYYKYIEFEVLSNHGNKEYTCVY</sequence>
<dbReference type="EMBL" id="QDEB01110590">
    <property type="protein sequence ID" value="RZB54436.1"/>
    <property type="molecule type" value="Genomic_DNA"/>
</dbReference>
<reference evidence="6 7" key="1">
    <citation type="submission" date="2017-03" db="EMBL/GenBank/DDBJ databases">
        <title>Genome of the blue death feigning beetle - Asbolus verrucosus.</title>
        <authorList>
            <person name="Rider S.D."/>
        </authorList>
    </citation>
    <scope>NUCLEOTIDE SEQUENCE [LARGE SCALE GENOMIC DNA]</scope>
    <source>
        <strain evidence="6">Butters</strain>
        <tissue evidence="6">Head and leg muscle</tissue>
    </source>
</reference>
<feature type="domain" description="SUN" evidence="5">
    <location>
        <begin position="42"/>
        <end position="230"/>
    </location>
</feature>